<dbReference type="Proteomes" id="UP001500399">
    <property type="component" value="Unassembled WGS sequence"/>
</dbReference>
<protein>
    <recommendedName>
        <fullName evidence="3">DUF2577 domain-containing protein</fullName>
    </recommendedName>
</protein>
<dbReference type="Pfam" id="PF10844">
    <property type="entry name" value="DUF2577"/>
    <property type="match status" value="1"/>
</dbReference>
<evidence type="ECO:0000313" key="1">
    <source>
        <dbReference type="EMBL" id="GAA0218070.1"/>
    </source>
</evidence>
<sequence>MAEVIPSAENSVSKMLAIQHDIAEEHIPLLPSTGRVLTPPPALSVEWNGIILTPDKLYLNEYWLPGHTRHIVGETSFRGGGGGLAMYESHNHPIDNDETWTDTLKPGDIVSVYPQKGGQLFIIESKLVKL</sequence>
<reference evidence="2" key="1">
    <citation type="journal article" date="2019" name="Int. J. Syst. Evol. Microbiol.">
        <title>The Global Catalogue of Microorganisms (GCM) 10K type strain sequencing project: providing services to taxonomists for standard genome sequencing and annotation.</title>
        <authorList>
            <consortium name="The Broad Institute Genomics Platform"/>
            <consortium name="The Broad Institute Genome Sequencing Center for Infectious Disease"/>
            <person name="Wu L."/>
            <person name="Ma J."/>
        </authorList>
    </citation>
    <scope>NUCLEOTIDE SEQUENCE [LARGE SCALE GENOMIC DNA]</scope>
    <source>
        <strain evidence="2">JCM 8542</strain>
    </source>
</reference>
<dbReference type="RefSeq" id="WP_304987514.1">
    <property type="nucleotide sequence ID" value="NZ_BAAACR010000017.1"/>
</dbReference>
<evidence type="ECO:0000313" key="2">
    <source>
        <dbReference type="Proteomes" id="UP001500399"/>
    </source>
</evidence>
<evidence type="ECO:0008006" key="3">
    <source>
        <dbReference type="Google" id="ProtNLM"/>
    </source>
</evidence>
<keyword evidence="2" id="KW-1185">Reference proteome</keyword>
<proteinExistence type="predicted"/>
<gene>
    <name evidence="1" type="ORF">GCM10008919_21520</name>
</gene>
<organism evidence="1 2">
    <name type="scientific">Selenomonas dianae</name>
    <dbReference type="NCBI Taxonomy" id="135079"/>
    <lineage>
        <taxon>Bacteria</taxon>
        <taxon>Bacillati</taxon>
        <taxon>Bacillota</taxon>
        <taxon>Negativicutes</taxon>
        <taxon>Selenomonadales</taxon>
        <taxon>Selenomonadaceae</taxon>
        <taxon>Selenomonas</taxon>
    </lineage>
</organism>
<dbReference type="InterPro" id="IPR022555">
    <property type="entry name" value="DUF2577"/>
</dbReference>
<comment type="caution">
    <text evidence="1">The sequence shown here is derived from an EMBL/GenBank/DDBJ whole genome shotgun (WGS) entry which is preliminary data.</text>
</comment>
<accession>A0ABP3CXS0</accession>
<dbReference type="EMBL" id="BAAACR010000017">
    <property type="protein sequence ID" value="GAA0218070.1"/>
    <property type="molecule type" value="Genomic_DNA"/>
</dbReference>
<name>A0ABP3CXS0_9FIRM</name>